<keyword evidence="12" id="KW-1185">Reference proteome</keyword>
<evidence type="ECO:0000256" key="8">
    <source>
        <dbReference type="PROSITE-ProRule" id="PRU10052"/>
    </source>
</evidence>
<dbReference type="GO" id="GO:0004650">
    <property type="term" value="F:polygalacturonase activity"/>
    <property type="evidence" value="ECO:0007669"/>
    <property type="project" value="InterPro"/>
</dbReference>
<comment type="subcellular location">
    <subcellularLocation>
        <location evidence="1">Secreted</location>
        <location evidence="1">Cell wall</location>
    </subcellularLocation>
</comment>
<evidence type="ECO:0000256" key="3">
    <source>
        <dbReference type="ARBA" id="ARBA00022512"/>
    </source>
</evidence>
<dbReference type="EMBL" id="JBAMMX010000012">
    <property type="protein sequence ID" value="KAK6930205.1"/>
    <property type="molecule type" value="Genomic_DNA"/>
</dbReference>
<dbReference type="GO" id="GO:0071555">
    <property type="term" value="P:cell wall organization"/>
    <property type="evidence" value="ECO:0007669"/>
    <property type="project" value="UniProtKB-KW"/>
</dbReference>
<evidence type="ECO:0000256" key="7">
    <source>
        <dbReference type="ARBA" id="ARBA00023316"/>
    </source>
</evidence>
<comment type="caution">
    <text evidence="11">The sequence shown here is derived from an EMBL/GenBank/DDBJ whole genome shotgun (WGS) entry which is preliminary data.</text>
</comment>
<evidence type="ECO:0000256" key="4">
    <source>
        <dbReference type="ARBA" id="ARBA00022525"/>
    </source>
</evidence>
<keyword evidence="7" id="KW-0961">Cell wall biogenesis/degradation</keyword>
<dbReference type="PANTHER" id="PTHR31375">
    <property type="match status" value="1"/>
</dbReference>
<dbReference type="SUPFAM" id="SSF51126">
    <property type="entry name" value="Pectin lyase-like"/>
    <property type="match status" value="1"/>
</dbReference>
<keyword evidence="6 9" id="KW-0326">Glycosidase</keyword>
<accession>A0AAN8V9Q2</accession>
<dbReference type="Gene3D" id="2.160.20.10">
    <property type="entry name" value="Single-stranded right-handed beta-helix, Pectin lyase-like"/>
    <property type="match status" value="1"/>
</dbReference>
<gene>
    <name evidence="11" type="ORF">RJ641_004299</name>
</gene>
<dbReference type="FunFam" id="2.160.20.10:FF:000004">
    <property type="entry name" value="Pectin lyase-like superfamily protein"/>
    <property type="match status" value="1"/>
</dbReference>
<reference evidence="11 12" key="1">
    <citation type="submission" date="2023-12" db="EMBL/GenBank/DDBJ databases">
        <title>A high-quality genome assembly for Dillenia turbinata (Dilleniales).</title>
        <authorList>
            <person name="Chanderbali A."/>
        </authorList>
    </citation>
    <scope>NUCLEOTIDE SEQUENCE [LARGE SCALE GENOMIC DNA]</scope>
    <source>
        <strain evidence="11">LSX21</strain>
        <tissue evidence="11">Leaf</tissue>
    </source>
</reference>
<dbReference type="InterPro" id="IPR000743">
    <property type="entry name" value="Glyco_hydro_28"/>
</dbReference>
<evidence type="ECO:0000313" key="12">
    <source>
        <dbReference type="Proteomes" id="UP001370490"/>
    </source>
</evidence>
<proteinExistence type="inferred from homology"/>
<keyword evidence="3" id="KW-0134">Cell wall</keyword>
<dbReference type="GO" id="GO:0005975">
    <property type="term" value="P:carbohydrate metabolic process"/>
    <property type="evidence" value="ECO:0007669"/>
    <property type="project" value="InterPro"/>
</dbReference>
<evidence type="ECO:0000256" key="6">
    <source>
        <dbReference type="ARBA" id="ARBA00023295"/>
    </source>
</evidence>
<keyword evidence="10" id="KW-0732">Signal</keyword>
<evidence type="ECO:0000313" key="11">
    <source>
        <dbReference type="EMBL" id="KAK6930205.1"/>
    </source>
</evidence>
<evidence type="ECO:0000256" key="2">
    <source>
        <dbReference type="ARBA" id="ARBA00008834"/>
    </source>
</evidence>
<dbReference type="SMART" id="SM00710">
    <property type="entry name" value="PbH1"/>
    <property type="match status" value="7"/>
</dbReference>
<dbReference type="Pfam" id="PF00295">
    <property type="entry name" value="Glyco_hydro_28"/>
    <property type="match status" value="1"/>
</dbReference>
<dbReference type="InterPro" id="IPR012334">
    <property type="entry name" value="Pectin_lyas_fold"/>
</dbReference>
<feature type="active site" evidence="8">
    <location>
        <position position="267"/>
    </location>
</feature>
<feature type="chain" id="PRO_5042849581" evidence="10">
    <location>
        <begin position="26"/>
        <end position="428"/>
    </location>
</feature>
<evidence type="ECO:0000256" key="9">
    <source>
        <dbReference type="RuleBase" id="RU361169"/>
    </source>
</evidence>
<dbReference type="PROSITE" id="PS51257">
    <property type="entry name" value="PROKAR_LIPOPROTEIN"/>
    <property type="match status" value="1"/>
</dbReference>
<evidence type="ECO:0000256" key="5">
    <source>
        <dbReference type="ARBA" id="ARBA00022801"/>
    </source>
</evidence>
<feature type="signal peptide" evidence="10">
    <location>
        <begin position="1"/>
        <end position="25"/>
    </location>
</feature>
<evidence type="ECO:0000256" key="1">
    <source>
        <dbReference type="ARBA" id="ARBA00004191"/>
    </source>
</evidence>
<sequence length="428" mass="45947">MAIPRRRACALIFLLLCLVLVSCDANIGSFGGLISAVRGIPKRGGMDPNAKAFNVLSFGAKADGKFDNRQAFTAAWQAACQSPVSAKTVIPQGTFMVSAVVFQGPCVNPIGVELQGTIVATPDFSSTDPEDMITFDEVKGLIITGGGTLDGQGARVWHLNECKRTSNCKPFPLNLKLSKVENAFVRGIHSINSKGFHIGANMCRNIRFFGLKIIAPEDSPNTDGIHISRSEIVRISKNIISSGDGCVSLGQGSKNVTVTKTICGPGHGISVGSLGKYSKEEDVLGLIVKNCTLTRTDNGLRIKTWPGSPPSQAIGFLFTNIVMDNVRNPIIIDQNYCNTKKCFGKPPSNVKISDIRFENIRGTTISPTGVSFACSANFPCKNVVLDNINLRYIPDHNVYGSRAEGPFVSVCENVKIGYTGFQSPPPCR</sequence>
<dbReference type="InterPro" id="IPR011050">
    <property type="entry name" value="Pectin_lyase_fold/virulence"/>
</dbReference>
<organism evidence="11 12">
    <name type="scientific">Dillenia turbinata</name>
    <dbReference type="NCBI Taxonomy" id="194707"/>
    <lineage>
        <taxon>Eukaryota</taxon>
        <taxon>Viridiplantae</taxon>
        <taxon>Streptophyta</taxon>
        <taxon>Embryophyta</taxon>
        <taxon>Tracheophyta</taxon>
        <taxon>Spermatophyta</taxon>
        <taxon>Magnoliopsida</taxon>
        <taxon>eudicotyledons</taxon>
        <taxon>Gunneridae</taxon>
        <taxon>Pentapetalae</taxon>
        <taxon>Dilleniales</taxon>
        <taxon>Dilleniaceae</taxon>
        <taxon>Dillenia</taxon>
    </lineage>
</organism>
<dbReference type="InterPro" id="IPR006626">
    <property type="entry name" value="PbH1"/>
</dbReference>
<keyword evidence="5 9" id="KW-0378">Hydrolase</keyword>
<evidence type="ECO:0000256" key="10">
    <source>
        <dbReference type="SAM" id="SignalP"/>
    </source>
</evidence>
<keyword evidence="4" id="KW-0964">Secreted</keyword>
<protein>
    <submittedName>
        <fullName evidence="11">Glycoside hydrolase, family 28</fullName>
    </submittedName>
</protein>
<comment type="similarity">
    <text evidence="2 9">Belongs to the glycosyl hydrolase 28 family.</text>
</comment>
<dbReference type="PROSITE" id="PS00502">
    <property type="entry name" value="POLYGALACTURONASE"/>
    <property type="match status" value="1"/>
</dbReference>
<name>A0AAN8V9Q2_9MAGN</name>
<dbReference type="Proteomes" id="UP001370490">
    <property type="component" value="Unassembled WGS sequence"/>
</dbReference>
<dbReference type="AlphaFoldDB" id="A0AAN8V9Q2"/>